<protein>
    <submittedName>
        <fullName evidence="1">Uncharacterized protein</fullName>
    </submittedName>
</protein>
<evidence type="ECO:0000313" key="1">
    <source>
        <dbReference type="EMBL" id="RQH31656.1"/>
    </source>
</evidence>
<dbReference type="NCBIfam" id="NF045587">
    <property type="entry name" value="T4P_biogen_EbsA"/>
    <property type="match status" value="1"/>
</dbReference>
<name>A0A3N6P472_9CYAN</name>
<accession>A0A3N6P472</accession>
<reference evidence="1 2" key="1">
    <citation type="journal article" date="2018" name="ACS Chem. Biol.">
        <title>Ketoreductase domain dysfunction expands chemodiversity: malyngamide biosynthesis in the cyanobacterium Okeania hirsuta.</title>
        <authorList>
            <person name="Moss N.A."/>
            <person name="Leao T."/>
            <person name="Rankin M."/>
            <person name="McCullough T.M."/>
            <person name="Qu P."/>
            <person name="Korobeynikov A."/>
            <person name="Smith J.L."/>
            <person name="Gerwick L."/>
            <person name="Gerwick W.H."/>
        </authorList>
    </citation>
    <scope>NUCLEOTIDE SEQUENCE [LARGE SCALE GENOMIC DNA]</scope>
    <source>
        <strain evidence="1 2">PAB10Feb10-1</strain>
    </source>
</reference>
<dbReference type="AlphaFoldDB" id="A0A3N6P472"/>
<organism evidence="1 2">
    <name type="scientific">Okeania hirsuta</name>
    <dbReference type="NCBI Taxonomy" id="1458930"/>
    <lineage>
        <taxon>Bacteria</taxon>
        <taxon>Bacillati</taxon>
        <taxon>Cyanobacteriota</taxon>
        <taxon>Cyanophyceae</taxon>
        <taxon>Oscillatoriophycideae</taxon>
        <taxon>Oscillatoriales</taxon>
        <taxon>Microcoleaceae</taxon>
        <taxon>Okeania</taxon>
    </lineage>
</organism>
<gene>
    <name evidence="1" type="ORF">D5R40_23090</name>
</gene>
<proteinExistence type="predicted"/>
<sequence>MSINQLKPAEKGEIAVYTPYYPDNRRKYLAHAISLYKQKSLEGARGIEGGENIPFVITWNVSILPADITRCRMQFDGNQELSYDTTMATYEFVDSLIDVLLIYHRTRNVDFSKNFYGKLLRYE</sequence>
<dbReference type="RefSeq" id="WP_124145616.1">
    <property type="nucleotide sequence ID" value="NZ_CAWOKI010000105.1"/>
</dbReference>
<evidence type="ECO:0000313" key="2">
    <source>
        <dbReference type="Proteomes" id="UP000269154"/>
    </source>
</evidence>
<dbReference type="Proteomes" id="UP000269154">
    <property type="component" value="Unassembled WGS sequence"/>
</dbReference>
<comment type="caution">
    <text evidence="1">The sequence shown here is derived from an EMBL/GenBank/DDBJ whole genome shotgun (WGS) entry which is preliminary data.</text>
</comment>
<keyword evidence="2" id="KW-1185">Reference proteome</keyword>
<dbReference type="InterPro" id="IPR054652">
    <property type="entry name" value="T4P_EbsA-like"/>
</dbReference>
<dbReference type="OrthoDB" id="512629at2"/>
<dbReference type="EMBL" id="RCBY01000165">
    <property type="protein sequence ID" value="RQH31656.1"/>
    <property type="molecule type" value="Genomic_DNA"/>
</dbReference>